<name>A0A8C4IRC5_DICLA</name>
<sequence>MGGKSSQPVSPPPLLEDNWRTIQWGCKENYLPFVKDYQPHNTELLELRILLHGPAGSGKSSFINSVDSLLQGRITGRALVDAVSHDSFTTEYKTYKIQKGEPGTFYPFAFTDIMGLEKDTNKGVGVEDIKLAMRGHIKDGYKFNTLSTISEDDCHYNNNPTLNNKVHVLVCVVPANTIHLLSDETVKKMRDVRLAARDKEIPQLAILTKIDEACPEVKRDLRNVYKSKSLKKKMEEFSMSLGIPLNCIFPVKNYHSEITTDDDIDTLILSALRQMTNFGEDFVNNL</sequence>
<dbReference type="OMA" id="HEKINQC"/>
<dbReference type="CDD" id="cd00882">
    <property type="entry name" value="Ras_like_GTPase"/>
    <property type="match status" value="1"/>
</dbReference>
<dbReference type="PANTHER" id="PTHR14241:SF1">
    <property type="entry name" value="INTERFERON-INDUCED PROTEIN 44-RELATED"/>
    <property type="match status" value="1"/>
</dbReference>
<organism evidence="1 2">
    <name type="scientific">Dicentrarchus labrax</name>
    <name type="common">European seabass</name>
    <name type="synonym">Morone labrax</name>
    <dbReference type="NCBI Taxonomy" id="13489"/>
    <lineage>
        <taxon>Eukaryota</taxon>
        <taxon>Metazoa</taxon>
        <taxon>Chordata</taxon>
        <taxon>Craniata</taxon>
        <taxon>Vertebrata</taxon>
        <taxon>Euteleostomi</taxon>
        <taxon>Actinopterygii</taxon>
        <taxon>Neopterygii</taxon>
        <taxon>Teleostei</taxon>
        <taxon>Neoteleostei</taxon>
        <taxon>Acanthomorphata</taxon>
        <taxon>Eupercaria</taxon>
        <taxon>Moronidae</taxon>
        <taxon>Dicentrarchus</taxon>
    </lineage>
</organism>
<dbReference type="Ensembl" id="ENSDLAT00005007168.2">
    <property type="protein sequence ID" value="ENSDLAP00005006620.2"/>
    <property type="gene ID" value="ENSDLAG00005025815.2"/>
</dbReference>
<dbReference type="RefSeq" id="XP_051244173.1">
    <property type="nucleotide sequence ID" value="XM_051388213.1"/>
</dbReference>
<dbReference type="GeneTree" id="ENSGT00940000160560"/>
<evidence type="ECO:0000313" key="2">
    <source>
        <dbReference type="Proteomes" id="UP000694389"/>
    </source>
</evidence>
<dbReference type="OrthoDB" id="25620at2759"/>
<dbReference type="GeneID" id="127356460"/>
<proteinExistence type="predicted"/>
<evidence type="ECO:0008006" key="3">
    <source>
        <dbReference type="Google" id="ProtNLM"/>
    </source>
</evidence>
<keyword evidence="2" id="KW-1185">Reference proteome</keyword>
<reference evidence="1" key="1">
    <citation type="submission" date="2025-05" db="UniProtKB">
        <authorList>
            <consortium name="Ensembl"/>
        </authorList>
    </citation>
    <scope>IDENTIFICATION</scope>
</reference>
<dbReference type="Proteomes" id="UP000694389">
    <property type="component" value="Unassembled WGS sequence"/>
</dbReference>
<gene>
    <name evidence="1" type="primary">LOC127356460</name>
</gene>
<accession>A0A8C4IRC5</accession>
<dbReference type="Gene3D" id="3.40.50.300">
    <property type="entry name" value="P-loop containing nucleotide triphosphate hydrolases"/>
    <property type="match status" value="1"/>
</dbReference>
<dbReference type="Ensembl" id="ENSDLAT00005065382.2">
    <property type="protein sequence ID" value="ENSDLAP00005061750.2"/>
    <property type="gene ID" value="ENSDLAG00005025815.2"/>
</dbReference>
<dbReference type="PANTHER" id="PTHR14241">
    <property type="entry name" value="INTERFERON-INDUCED PROTEIN 44"/>
    <property type="match status" value="1"/>
</dbReference>
<accession>A0A8C4DTJ1</accession>
<evidence type="ECO:0000313" key="1">
    <source>
        <dbReference type="Ensembl" id="ENSDLAP00005061750.2"/>
    </source>
</evidence>
<dbReference type="AlphaFoldDB" id="A0A8C4IRC5"/>
<dbReference type="InterPro" id="IPR027417">
    <property type="entry name" value="P-loop_NTPase"/>
</dbReference>
<dbReference type="SUPFAM" id="SSF52540">
    <property type="entry name" value="P-loop containing nucleoside triphosphate hydrolases"/>
    <property type="match status" value="1"/>
</dbReference>
<protein>
    <recommendedName>
        <fullName evidence="3">Interferon-induced protein 44-like</fullName>
    </recommendedName>
</protein>
<dbReference type="GO" id="GO:0006955">
    <property type="term" value="P:immune response"/>
    <property type="evidence" value="ECO:0007669"/>
    <property type="project" value="TreeGrafter"/>
</dbReference>